<dbReference type="SUPFAM" id="SSF46579">
    <property type="entry name" value="Prefoldin"/>
    <property type="match status" value="1"/>
</dbReference>
<comment type="subcellular location">
    <subcellularLocation>
        <location evidence="1">Nucleus</location>
    </subcellularLocation>
</comment>
<dbReference type="NCBIfam" id="TIGR00293">
    <property type="entry name" value="prefoldin subunit alpha"/>
    <property type="match status" value="1"/>
</dbReference>
<dbReference type="InterPro" id="IPR052255">
    <property type="entry name" value="RNA_pol_II_subunit5-mediator"/>
</dbReference>
<accession>A0ABD6EYA2</accession>
<keyword evidence="3" id="KW-0539">Nucleus</keyword>
<dbReference type="InterPro" id="IPR004127">
    <property type="entry name" value="Prefoldin_subunit_alpha"/>
</dbReference>
<dbReference type="InterPro" id="IPR009053">
    <property type="entry name" value="Prefoldin"/>
</dbReference>
<sequence length="113" mass="13360">MRFSMANSNKDANHLQRLKQVLENELSRLDAEIEQKKLEIKEYQELQKLLEEMPRELTRDVLVPLSPVAFLPGKITQTNRTMVLLGDNYFVDKSCFQACEMIQRRIKCMFMFC</sequence>
<comment type="caution">
    <text evidence="6">The sequence shown here is derived from an EMBL/GenBank/DDBJ whole genome shotgun (WGS) entry which is preliminary data.</text>
</comment>
<evidence type="ECO:0000256" key="2">
    <source>
        <dbReference type="ARBA" id="ARBA00011695"/>
    </source>
</evidence>
<name>A0ABD6EYA2_9BILA</name>
<dbReference type="PANTHER" id="PTHR15111">
    <property type="entry name" value="RNA POLYMERASE II SUBUNIT 5-MEDIATING PROTEIN NNX3"/>
    <property type="match status" value="1"/>
</dbReference>
<dbReference type="Proteomes" id="UP001608902">
    <property type="component" value="Unassembled WGS sequence"/>
</dbReference>
<feature type="coiled-coil region" evidence="5">
    <location>
        <begin position="5"/>
        <end position="53"/>
    </location>
</feature>
<evidence type="ECO:0000256" key="4">
    <source>
        <dbReference type="ARBA" id="ARBA00038295"/>
    </source>
</evidence>
<evidence type="ECO:0000256" key="3">
    <source>
        <dbReference type="ARBA" id="ARBA00023242"/>
    </source>
</evidence>
<dbReference type="AlphaFoldDB" id="A0ABD6EYA2"/>
<comment type="subunit">
    <text evidence="2">Heterohexamer of two PFD-alpha type and four PFD-beta type subunits.</text>
</comment>
<reference evidence="6 7" key="1">
    <citation type="submission" date="2024-08" db="EMBL/GenBank/DDBJ databases">
        <title>Gnathostoma spinigerum genome.</title>
        <authorList>
            <person name="Gonzalez-Bertolin B."/>
            <person name="Monzon S."/>
            <person name="Zaballos A."/>
            <person name="Jimenez P."/>
            <person name="Dekumyoy P."/>
            <person name="Varona S."/>
            <person name="Cuesta I."/>
            <person name="Sumanam S."/>
            <person name="Adisakwattana P."/>
            <person name="Gasser R.B."/>
            <person name="Hernandez-Gonzalez A."/>
            <person name="Young N.D."/>
            <person name="Perteguer M.J."/>
        </authorList>
    </citation>
    <scope>NUCLEOTIDE SEQUENCE [LARGE SCALE GENOMIC DNA]</scope>
    <source>
        <strain evidence="6">AL3</strain>
        <tissue evidence="6">Liver</tissue>
    </source>
</reference>
<protein>
    <submittedName>
        <fullName evidence="6">Uncharacterized protein</fullName>
    </submittedName>
</protein>
<dbReference type="EMBL" id="JBGFUD010009323">
    <property type="protein sequence ID" value="MFH4982451.1"/>
    <property type="molecule type" value="Genomic_DNA"/>
</dbReference>
<keyword evidence="5" id="KW-0175">Coiled coil</keyword>
<dbReference type="PANTHER" id="PTHR15111:SF0">
    <property type="entry name" value="UNCONVENTIONAL PREFOLDIN RPB5 INTERACTOR 1"/>
    <property type="match status" value="1"/>
</dbReference>
<proteinExistence type="inferred from homology"/>
<dbReference type="GO" id="GO:0005634">
    <property type="term" value="C:nucleus"/>
    <property type="evidence" value="ECO:0007669"/>
    <property type="project" value="UniProtKB-SubCell"/>
</dbReference>
<comment type="similarity">
    <text evidence="4">Belongs to the RNA polymerase II subunit 5-mediating protein family.</text>
</comment>
<keyword evidence="7" id="KW-1185">Reference proteome</keyword>
<evidence type="ECO:0000313" key="7">
    <source>
        <dbReference type="Proteomes" id="UP001608902"/>
    </source>
</evidence>
<evidence type="ECO:0000313" key="6">
    <source>
        <dbReference type="EMBL" id="MFH4982451.1"/>
    </source>
</evidence>
<gene>
    <name evidence="6" type="ORF">AB6A40_009160</name>
</gene>
<dbReference type="Gene3D" id="1.10.287.370">
    <property type="match status" value="1"/>
</dbReference>
<evidence type="ECO:0000256" key="5">
    <source>
        <dbReference type="SAM" id="Coils"/>
    </source>
</evidence>
<organism evidence="6 7">
    <name type="scientific">Gnathostoma spinigerum</name>
    <dbReference type="NCBI Taxonomy" id="75299"/>
    <lineage>
        <taxon>Eukaryota</taxon>
        <taxon>Metazoa</taxon>
        <taxon>Ecdysozoa</taxon>
        <taxon>Nematoda</taxon>
        <taxon>Chromadorea</taxon>
        <taxon>Rhabditida</taxon>
        <taxon>Spirurina</taxon>
        <taxon>Gnathostomatomorpha</taxon>
        <taxon>Gnathostomatoidea</taxon>
        <taxon>Gnathostomatidae</taxon>
        <taxon>Gnathostoma</taxon>
    </lineage>
</organism>
<dbReference type="CDD" id="cd23159">
    <property type="entry name" value="Prefoldin_URI1"/>
    <property type="match status" value="1"/>
</dbReference>
<evidence type="ECO:0000256" key="1">
    <source>
        <dbReference type="ARBA" id="ARBA00004123"/>
    </source>
</evidence>
<dbReference type="Pfam" id="PF02996">
    <property type="entry name" value="Prefoldin"/>
    <property type="match status" value="1"/>
</dbReference>